<evidence type="ECO:0000256" key="1">
    <source>
        <dbReference type="SAM" id="Phobius"/>
    </source>
</evidence>
<keyword evidence="1" id="KW-0472">Membrane</keyword>
<dbReference type="EMBL" id="LBXZ01000004">
    <property type="protein sequence ID" value="KKR40845.1"/>
    <property type="molecule type" value="Genomic_DNA"/>
</dbReference>
<keyword evidence="1" id="KW-1133">Transmembrane helix</keyword>
<sequence>MPVETMILFLLAGLLGYLVFKFGNVDDPLPYLVGVVAVIFLLTGIDSCRAYFRNDAETIAAEHAGHEALHTQIENDLLGAEPGDILESSGARRMFVVQRQTPATIGIRPIFDGSELQETPRLSALILAHTKVIKFGTPEHAAALEAEAADKFSYYHGKPR</sequence>
<evidence type="ECO:0000313" key="2">
    <source>
        <dbReference type="EMBL" id="KKR40845.1"/>
    </source>
</evidence>
<keyword evidence="1" id="KW-0812">Transmembrane</keyword>
<dbReference type="Proteomes" id="UP000034072">
    <property type="component" value="Unassembled WGS sequence"/>
</dbReference>
<reference evidence="2 3" key="1">
    <citation type="journal article" date="2015" name="Nature">
        <title>rRNA introns, odd ribosomes, and small enigmatic genomes across a large radiation of phyla.</title>
        <authorList>
            <person name="Brown C.T."/>
            <person name="Hug L.A."/>
            <person name="Thomas B.C."/>
            <person name="Sharon I."/>
            <person name="Castelle C.J."/>
            <person name="Singh A."/>
            <person name="Wilkins M.J."/>
            <person name="Williams K.H."/>
            <person name="Banfield J.F."/>
        </authorList>
    </citation>
    <scope>NUCLEOTIDE SEQUENCE [LARGE SCALE GENOMIC DNA]</scope>
</reference>
<organism evidence="2 3">
    <name type="scientific">Candidatus Yanofskybacteria bacterium GW2011_GWE2_40_11</name>
    <dbReference type="NCBI Taxonomy" id="1619033"/>
    <lineage>
        <taxon>Bacteria</taxon>
        <taxon>Candidatus Yanofskyibacteriota</taxon>
    </lineage>
</organism>
<proteinExistence type="predicted"/>
<protein>
    <submittedName>
        <fullName evidence="2">Uncharacterized protein</fullName>
    </submittedName>
</protein>
<dbReference type="AlphaFoldDB" id="A0A0G0T161"/>
<evidence type="ECO:0000313" key="3">
    <source>
        <dbReference type="Proteomes" id="UP000034072"/>
    </source>
</evidence>
<accession>A0A0G0T161</accession>
<name>A0A0G0T161_9BACT</name>
<gene>
    <name evidence="2" type="ORF">UT75_C0004G0056</name>
</gene>
<feature type="transmembrane region" description="Helical" evidence="1">
    <location>
        <begin position="31"/>
        <end position="52"/>
    </location>
</feature>
<comment type="caution">
    <text evidence="2">The sequence shown here is derived from an EMBL/GenBank/DDBJ whole genome shotgun (WGS) entry which is preliminary data.</text>
</comment>